<evidence type="ECO:0000256" key="5">
    <source>
        <dbReference type="ARBA" id="ARBA00047899"/>
    </source>
</evidence>
<dbReference type="InterPro" id="IPR032872">
    <property type="entry name" value="WAK_assoc_C"/>
</dbReference>
<feature type="signal peptide" evidence="7">
    <location>
        <begin position="1"/>
        <end position="28"/>
    </location>
</feature>
<comment type="catalytic activity">
    <reaction evidence="6">
        <text>L-seryl-[protein] + ATP = O-phospho-L-seryl-[protein] + ADP + H(+)</text>
        <dbReference type="Rhea" id="RHEA:17989"/>
        <dbReference type="Rhea" id="RHEA-COMP:9863"/>
        <dbReference type="Rhea" id="RHEA-COMP:11604"/>
        <dbReference type="ChEBI" id="CHEBI:15378"/>
        <dbReference type="ChEBI" id="CHEBI:29999"/>
        <dbReference type="ChEBI" id="CHEBI:30616"/>
        <dbReference type="ChEBI" id="CHEBI:83421"/>
        <dbReference type="ChEBI" id="CHEBI:456216"/>
        <dbReference type="EC" id="2.7.11.1"/>
    </reaction>
</comment>
<dbReference type="Proteomes" id="UP001630127">
    <property type="component" value="Unassembled WGS sequence"/>
</dbReference>
<keyword evidence="11" id="KW-1185">Reference proteome</keyword>
<reference evidence="10 11" key="1">
    <citation type="submission" date="2024-11" db="EMBL/GenBank/DDBJ databases">
        <title>A near-complete genome assembly of Cinchona calisaya.</title>
        <authorList>
            <person name="Lian D.C."/>
            <person name="Zhao X.W."/>
            <person name="Wei L."/>
        </authorList>
    </citation>
    <scope>NUCLEOTIDE SEQUENCE [LARGE SCALE GENOMIC DNA]</scope>
    <source>
        <tissue evidence="10">Nenye</tissue>
    </source>
</reference>
<dbReference type="PANTHER" id="PTHR33138">
    <property type="entry name" value="OS01G0690200 PROTEIN"/>
    <property type="match status" value="1"/>
</dbReference>
<evidence type="ECO:0000259" key="9">
    <source>
        <dbReference type="Pfam" id="PF14380"/>
    </source>
</evidence>
<evidence type="ECO:0000256" key="2">
    <source>
        <dbReference type="ARBA" id="ARBA00012513"/>
    </source>
</evidence>
<dbReference type="PANTHER" id="PTHR33138:SF72">
    <property type="entry name" value="WALL-ASSOCIATED RECEPTOR KINASE CARBOXY-TERMINAL PROTEIN"/>
    <property type="match status" value="1"/>
</dbReference>
<comment type="subcellular location">
    <subcellularLocation>
        <location evidence="1">Membrane</location>
        <topology evidence="1">Single-pass membrane protein</topology>
    </subcellularLocation>
</comment>
<evidence type="ECO:0000313" key="10">
    <source>
        <dbReference type="EMBL" id="KAL3504586.1"/>
    </source>
</evidence>
<dbReference type="Pfam" id="PF14380">
    <property type="entry name" value="WAK_assoc"/>
    <property type="match status" value="1"/>
</dbReference>
<feature type="domain" description="Wall-associated receptor kinase C-terminal" evidence="9">
    <location>
        <begin position="170"/>
        <end position="246"/>
    </location>
</feature>
<comment type="caution">
    <text evidence="10">The sequence shown here is derived from an EMBL/GenBank/DDBJ whole genome shotgun (WGS) entry which is preliminary data.</text>
</comment>
<evidence type="ECO:0000256" key="3">
    <source>
        <dbReference type="ARBA" id="ARBA00022729"/>
    </source>
</evidence>
<dbReference type="EC" id="2.7.11.1" evidence="2"/>
<keyword evidence="4" id="KW-0325">Glycoprotein</keyword>
<dbReference type="AlphaFoldDB" id="A0ABD2YC77"/>
<evidence type="ECO:0000256" key="6">
    <source>
        <dbReference type="ARBA" id="ARBA00048679"/>
    </source>
</evidence>
<comment type="catalytic activity">
    <reaction evidence="5">
        <text>L-threonyl-[protein] + ATP = O-phospho-L-threonyl-[protein] + ADP + H(+)</text>
        <dbReference type="Rhea" id="RHEA:46608"/>
        <dbReference type="Rhea" id="RHEA-COMP:11060"/>
        <dbReference type="Rhea" id="RHEA-COMP:11605"/>
        <dbReference type="ChEBI" id="CHEBI:15378"/>
        <dbReference type="ChEBI" id="CHEBI:30013"/>
        <dbReference type="ChEBI" id="CHEBI:30616"/>
        <dbReference type="ChEBI" id="CHEBI:61977"/>
        <dbReference type="ChEBI" id="CHEBI:456216"/>
        <dbReference type="EC" id="2.7.11.1"/>
    </reaction>
</comment>
<dbReference type="GO" id="GO:0016020">
    <property type="term" value="C:membrane"/>
    <property type="evidence" value="ECO:0007669"/>
    <property type="project" value="UniProtKB-SubCell"/>
</dbReference>
<proteinExistence type="predicted"/>
<name>A0ABD2YC77_9GENT</name>
<dbReference type="EMBL" id="JBJUIK010000014">
    <property type="protein sequence ID" value="KAL3504586.1"/>
    <property type="molecule type" value="Genomic_DNA"/>
</dbReference>
<evidence type="ECO:0000313" key="11">
    <source>
        <dbReference type="Proteomes" id="UP001630127"/>
    </source>
</evidence>
<feature type="domain" description="Wall-associated receptor kinase galacturonan-binding" evidence="8">
    <location>
        <begin position="35"/>
        <end position="101"/>
    </location>
</feature>
<keyword evidence="3 7" id="KW-0732">Signal</keyword>
<feature type="chain" id="PRO_5044852303" description="non-specific serine/threonine protein kinase" evidence="7">
    <location>
        <begin position="29"/>
        <end position="282"/>
    </location>
</feature>
<dbReference type="InterPro" id="IPR025287">
    <property type="entry name" value="WAK_GUB"/>
</dbReference>
<accession>A0ABD2YC77</accession>
<dbReference type="Pfam" id="PF13947">
    <property type="entry name" value="GUB_WAK_bind"/>
    <property type="match status" value="1"/>
</dbReference>
<evidence type="ECO:0000256" key="1">
    <source>
        <dbReference type="ARBA" id="ARBA00004167"/>
    </source>
</evidence>
<protein>
    <recommendedName>
        <fullName evidence="2">non-specific serine/threonine protein kinase</fullName>
        <ecNumber evidence="2">2.7.11.1</ecNumber>
    </recommendedName>
</protein>
<evidence type="ECO:0000256" key="4">
    <source>
        <dbReference type="ARBA" id="ARBA00023180"/>
    </source>
</evidence>
<organism evidence="10 11">
    <name type="scientific">Cinchona calisaya</name>
    <dbReference type="NCBI Taxonomy" id="153742"/>
    <lineage>
        <taxon>Eukaryota</taxon>
        <taxon>Viridiplantae</taxon>
        <taxon>Streptophyta</taxon>
        <taxon>Embryophyta</taxon>
        <taxon>Tracheophyta</taxon>
        <taxon>Spermatophyta</taxon>
        <taxon>Magnoliopsida</taxon>
        <taxon>eudicotyledons</taxon>
        <taxon>Gunneridae</taxon>
        <taxon>Pentapetalae</taxon>
        <taxon>asterids</taxon>
        <taxon>lamiids</taxon>
        <taxon>Gentianales</taxon>
        <taxon>Rubiaceae</taxon>
        <taxon>Cinchonoideae</taxon>
        <taxon>Cinchoneae</taxon>
        <taxon>Cinchona</taxon>
    </lineage>
</organism>
<evidence type="ECO:0000259" key="8">
    <source>
        <dbReference type="Pfam" id="PF13947"/>
    </source>
</evidence>
<dbReference type="GO" id="GO:0004674">
    <property type="term" value="F:protein serine/threonine kinase activity"/>
    <property type="evidence" value="ECO:0007669"/>
    <property type="project" value="UniProtKB-EC"/>
</dbReference>
<evidence type="ECO:0000256" key="7">
    <source>
        <dbReference type="SAM" id="SignalP"/>
    </source>
</evidence>
<sequence length="282" mass="30535">MSVQRFHLSILMRFFILQFSVIIPLTYCAPGDRTCPGLLYNCGSLQGIGYPFWGGDRPEACGIRELLLQCVENQYTIRVVNNIQKGLVLGIDKSLYQMSLVRYDLWENICLTSFINTTSIPSVLPSLFGSVILNIFYGCPIPTEVTGSSQHVTCTIDGRSSGVRFALASGYQDSVEGCNISIGVPILNTSYDKLIAGLMTLQQAVSRGFIVDYSPVAEACSTCENSGGSCGSFWSNHNQMLCMCQGSTSYSGVCPKGSAPKRRKIVGLATGTSATRIGNSYT</sequence>
<gene>
    <name evidence="10" type="ORF">ACH5RR_034427</name>
</gene>